<accession>A0A2T3XVH5</accession>
<evidence type="ECO:0000313" key="6">
    <source>
        <dbReference type="Proteomes" id="UP000240638"/>
    </source>
</evidence>
<dbReference type="SUPFAM" id="SSF49482">
    <property type="entry name" value="Aromatic compound dioxygenase"/>
    <property type="match status" value="1"/>
</dbReference>
<dbReference type="PANTHER" id="PTHR33711:SF9">
    <property type="entry name" value="PROTOCATECHUATE 3,4-DIOXYGENASE ALPHA CHAIN"/>
    <property type="match status" value="1"/>
</dbReference>
<dbReference type="RefSeq" id="WP_107150843.1">
    <property type="nucleotide sequence ID" value="NZ_PYUC01000005.1"/>
</dbReference>
<dbReference type="InterPro" id="IPR012786">
    <property type="entry name" value="Protocat_dOase_a"/>
</dbReference>
<dbReference type="InterPro" id="IPR000627">
    <property type="entry name" value="Intradiol_dOase_C"/>
</dbReference>
<dbReference type="AlphaFoldDB" id="A0A2T3XVH5"/>
<evidence type="ECO:0000313" key="5">
    <source>
        <dbReference type="EMBL" id="PTB20520.1"/>
    </source>
</evidence>
<keyword evidence="3" id="KW-0560">Oxidoreductase</keyword>
<dbReference type="CDD" id="cd03463">
    <property type="entry name" value="3_4-PCD_alpha"/>
    <property type="match status" value="1"/>
</dbReference>
<evidence type="ECO:0000256" key="1">
    <source>
        <dbReference type="ARBA" id="ARBA00007825"/>
    </source>
</evidence>
<dbReference type="InterPro" id="IPR050770">
    <property type="entry name" value="Intradiol_RC_Dioxygenase"/>
</dbReference>
<gene>
    <name evidence="5" type="primary">pcaG</name>
    <name evidence="5" type="ORF">C9I57_11775</name>
</gene>
<dbReference type="Proteomes" id="UP000240638">
    <property type="component" value="Unassembled WGS sequence"/>
</dbReference>
<evidence type="ECO:0000256" key="2">
    <source>
        <dbReference type="ARBA" id="ARBA00022964"/>
    </source>
</evidence>
<feature type="domain" description="Intradiol ring-cleavage dioxygenases" evidence="4">
    <location>
        <begin position="68"/>
        <end position="96"/>
    </location>
</feature>
<evidence type="ECO:0000256" key="3">
    <source>
        <dbReference type="ARBA" id="ARBA00023002"/>
    </source>
</evidence>
<sequence length="226" mass="25197">MSSKPFFFSPHPSPASSGLVHFDETASQTGGPYVHIGLAPKQAGFDIFENNFGNVLVADETRGERIDIQGRVYDGSGSLVRDVLIEIWQANADGKYAHPADRQAKQLDPSFRGWGRTGADFETGLYRFETIKPGQVAGRNGMTQAPHVCMVLFARGINIGLHTRLYFSDEAEANQRDPVLTGIEWEVRRKTLIAERSERDGRTVYTFDIRLQDTPDGGRETVFFDI</sequence>
<dbReference type="InterPro" id="IPR015889">
    <property type="entry name" value="Intradiol_dOase_core"/>
</dbReference>
<evidence type="ECO:0000259" key="4">
    <source>
        <dbReference type="PROSITE" id="PS00083"/>
    </source>
</evidence>
<name>A0A2T3XVH5_9BURK</name>
<comment type="similarity">
    <text evidence="1">Belongs to the intradiol ring-cleavage dioxygenase family.</text>
</comment>
<proteinExistence type="inferred from homology"/>
<comment type="caution">
    <text evidence="5">The sequence shown here is derived from an EMBL/GenBank/DDBJ whole genome shotgun (WGS) entry which is preliminary data.</text>
</comment>
<dbReference type="PROSITE" id="PS00083">
    <property type="entry name" value="INTRADIOL_DIOXYGENAS"/>
    <property type="match status" value="1"/>
</dbReference>
<dbReference type="Gene3D" id="2.60.130.10">
    <property type="entry name" value="Aromatic compound dioxygenase"/>
    <property type="match status" value="1"/>
</dbReference>
<keyword evidence="2 5" id="KW-0223">Dioxygenase</keyword>
<protein>
    <submittedName>
        <fullName evidence="5">Protocatechuate 3,4-dioxygenase subunit alpha</fullName>
    </submittedName>
</protein>
<dbReference type="GO" id="GO:0018578">
    <property type="term" value="F:protocatechuate 3,4-dioxygenase activity"/>
    <property type="evidence" value="ECO:0007669"/>
    <property type="project" value="InterPro"/>
</dbReference>
<reference evidence="5 6" key="1">
    <citation type="submission" date="2018-03" db="EMBL/GenBank/DDBJ databases">
        <title>Whole genome analyses suggest that Burkholderia sensu lato contains two further novel genera in the rhizoxinica-symbiotica group Mycetohabitans gen. nov., and Trinickia gen. nov.: implications for the evolution of diazotrophy and nodulation in the Burkholderiaceae.</title>
        <authorList>
            <person name="Estrada De Los Santos P."/>
            <person name="Palmer M."/>
            <person name="Chavez-Ramirez B."/>
            <person name="Steenkamp E.T."/>
            <person name="Hirsch A.M."/>
            <person name="Manyaka P."/>
            <person name="Maluk M."/>
            <person name="Lafos M."/>
            <person name="Crook M."/>
            <person name="Gross E."/>
            <person name="Simon M.F."/>
            <person name="Bueno Dos Reis Junior F."/>
            <person name="Poole P.S."/>
            <person name="Venter S.N."/>
            <person name="James E.K."/>
        </authorList>
    </citation>
    <scope>NUCLEOTIDE SEQUENCE [LARGE SCALE GENOMIC DNA]</scope>
    <source>
        <strain evidence="5 6">JPY-366</strain>
    </source>
</reference>
<dbReference type="PANTHER" id="PTHR33711">
    <property type="entry name" value="DIOXYGENASE, PUTATIVE (AFU_ORTHOLOGUE AFUA_2G02910)-RELATED"/>
    <property type="match status" value="1"/>
</dbReference>
<dbReference type="GO" id="GO:0008199">
    <property type="term" value="F:ferric iron binding"/>
    <property type="evidence" value="ECO:0007669"/>
    <property type="project" value="InterPro"/>
</dbReference>
<dbReference type="Pfam" id="PF00775">
    <property type="entry name" value="Dioxygenase_C"/>
    <property type="match status" value="1"/>
</dbReference>
<dbReference type="EMBL" id="PYUC01000005">
    <property type="protein sequence ID" value="PTB20520.1"/>
    <property type="molecule type" value="Genomic_DNA"/>
</dbReference>
<organism evidence="5 6">
    <name type="scientific">Trinickia symbiotica</name>
    <dbReference type="NCBI Taxonomy" id="863227"/>
    <lineage>
        <taxon>Bacteria</taxon>
        <taxon>Pseudomonadati</taxon>
        <taxon>Pseudomonadota</taxon>
        <taxon>Betaproteobacteria</taxon>
        <taxon>Burkholderiales</taxon>
        <taxon>Burkholderiaceae</taxon>
        <taxon>Trinickia</taxon>
    </lineage>
</organism>
<dbReference type="NCBIfam" id="TIGR02423">
    <property type="entry name" value="protocat_alph"/>
    <property type="match status" value="1"/>
</dbReference>